<sequence>MRIQQLRDLLALVAASRLEMKALYRRLSQHLDGTRGKMMLNYLQQQQQQVHDALMRYIAAAPSHILDTWYDGIVFEDFTQRCQTQHLAANANDEDILEIHLDLEDRLIKLLEQGVNMAATEEIRGALMNLVEVERKQQKQLVHNVNRLEDL</sequence>
<dbReference type="STRING" id="318161.Sden_3210"/>
<dbReference type="HOGENOM" id="CLU_145213_0_0_6"/>
<accession>Q12J90</accession>
<dbReference type="RefSeq" id="WP_011497631.1">
    <property type="nucleotide sequence ID" value="NC_007954.1"/>
</dbReference>
<proteinExistence type="predicted"/>
<reference evidence="1 2" key="1">
    <citation type="submission" date="2006-03" db="EMBL/GenBank/DDBJ databases">
        <title>Complete sequence of Shewanella denitrificans OS217.</title>
        <authorList>
            <consortium name="US DOE Joint Genome Institute"/>
            <person name="Copeland A."/>
            <person name="Lucas S."/>
            <person name="Lapidus A."/>
            <person name="Barry K."/>
            <person name="Detter J.C."/>
            <person name="Glavina del Rio T."/>
            <person name="Hammon N."/>
            <person name="Israni S."/>
            <person name="Dalin E."/>
            <person name="Tice H."/>
            <person name="Pitluck S."/>
            <person name="Brettin T."/>
            <person name="Bruce D."/>
            <person name="Han C."/>
            <person name="Tapia R."/>
            <person name="Gilna P."/>
            <person name="Kiss H."/>
            <person name="Schmutz J."/>
            <person name="Larimer F."/>
            <person name="Land M."/>
            <person name="Hauser L."/>
            <person name="Kyrpides N."/>
            <person name="Lykidis A."/>
            <person name="Richardson P."/>
        </authorList>
    </citation>
    <scope>NUCLEOTIDE SEQUENCE [LARGE SCALE GENOMIC DNA]</scope>
    <source>
        <strain evidence="2">OS217 / ATCC BAA-1090 / DSM 15013</strain>
    </source>
</reference>
<dbReference type="KEGG" id="sdn:Sden_3210"/>
<protein>
    <recommendedName>
        <fullName evidence="3">DUF2383 domain-containing protein</fullName>
    </recommendedName>
</protein>
<organism evidence="1 2">
    <name type="scientific">Shewanella denitrificans (strain OS217 / ATCC BAA-1090 / DSM 15013)</name>
    <dbReference type="NCBI Taxonomy" id="318161"/>
    <lineage>
        <taxon>Bacteria</taxon>
        <taxon>Pseudomonadati</taxon>
        <taxon>Pseudomonadota</taxon>
        <taxon>Gammaproteobacteria</taxon>
        <taxon>Alteromonadales</taxon>
        <taxon>Shewanellaceae</taxon>
        <taxon>Shewanella</taxon>
    </lineage>
</organism>
<dbReference type="OrthoDB" id="278693at2"/>
<evidence type="ECO:0000313" key="2">
    <source>
        <dbReference type="Proteomes" id="UP000001982"/>
    </source>
</evidence>
<evidence type="ECO:0008006" key="3">
    <source>
        <dbReference type="Google" id="ProtNLM"/>
    </source>
</evidence>
<dbReference type="EMBL" id="CP000302">
    <property type="protein sequence ID" value="ABE56486.1"/>
    <property type="molecule type" value="Genomic_DNA"/>
</dbReference>
<dbReference type="InterPro" id="IPR012347">
    <property type="entry name" value="Ferritin-like"/>
</dbReference>
<dbReference type="eggNOG" id="COG1633">
    <property type="taxonomic scope" value="Bacteria"/>
</dbReference>
<dbReference type="Gene3D" id="1.20.1260.10">
    <property type="match status" value="1"/>
</dbReference>
<keyword evidence="2" id="KW-1185">Reference proteome</keyword>
<name>Q12J90_SHEDO</name>
<gene>
    <name evidence="1" type="ordered locus">Sden_3210</name>
</gene>
<dbReference type="Proteomes" id="UP000001982">
    <property type="component" value="Chromosome"/>
</dbReference>
<dbReference type="AlphaFoldDB" id="Q12J90"/>
<evidence type="ECO:0000313" key="1">
    <source>
        <dbReference type="EMBL" id="ABE56486.1"/>
    </source>
</evidence>